<dbReference type="RefSeq" id="WP_141388338.1">
    <property type="nucleotide sequence ID" value="NZ_BJNQ01000041.1"/>
</dbReference>
<sequence>MPVISLGKCGRSYGAAALAVILSIGVVGCSGPDETEATNKNRAAWAMPLDEFHVYPVALDNYAEQLLIADCLTSQGYEWPVPWQDTEFPLAEDFNSVGLRLFTPELAKKWGYHFATPVHEESVNLWGEFIATTESYFPNVELDTALLDCRNEVREQDEDSFVNFDGVNYLAGLAMQAEQVALQDESVVEATAKWRECLEPQLPFTLPKVLDPWTEMPPSAVGEEWGIGTGGTPAPSVEELAAAVADAECRETSGLSAAKYEKTWEEQQRLVTENRDKLDRIRSEATERKSKLLTIVAENAPAAP</sequence>
<organism evidence="1 2">
    <name type="scientific">Microbacterium maritypicum</name>
    <name type="common">Microbacterium liquefaciens</name>
    <dbReference type="NCBI Taxonomy" id="33918"/>
    <lineage>
        <taxon>Bacteria</taxon>
        <taxon>Bacillati</taxon>
        <taxon>Actinomycetota</taxon>
        <taxon>Actinomycetes</taxon>
        <taxon>Micrococcales</taxon>
        <taxon>Microbacteriaceae</taxon>
        <taxon>Microbacterium</taxon>
    </lineage>
</organism>
<evidence type="ECO:0000313" key="2">
    <source>
        <dbReference type="Proteomes" id="UP000317410"/>
    </source>
</evidence>
<gene>
    <name evidence="1" type="ORF">MLI01_32320</name>
</gene>
<name>A0A4Y4BE68_MICMQ</name>
<proteinExistence type="predicted"/>
<reference evidence="1 2" key="1">
    <citation type="submission" date="2019-06" db="EMBL/GenBank/DDBJ databases">
        <title>Whole genome shotgun sequence of Microbacterium liquefaciens NBRC 15037.</title>
        <authorList>
            <person name="Hosoyama A."/>
            <person name="Uohara A."/>
            <person name="Ohji S."/>
            <person name="Ichikawa N."/>
        </authorList>
    </citation>
    <scope>NUCLEOTIDE SEQUENCE [LARGE SCALE GENOMIC DNA]</scope>
    <source>
        <strain evidence="1 2">NBRC 15037</strain>
    </source>
</reference>
<protein>
    <submittedName>
        <fullName evidence="1">Uncharacterized protein</fullName>
    </submittedName>
</protein>
<dbReference type="AlphaFoldDB" id="A0A4Y4BE68"/>
<comment type="caution">
    <text evidence="1">The sequence shown here is derived from an EMBL/GenBank/DDBJ whole genome shotgun (WGS) entry which is preliminary data.</text>
</comment>
<dbReference type="EMBL" id="BJNQ01000041">
    <property type="protein sequence ID" value="GEC77087.1"/>
    <property type="molecule type" value="Genomic_DNA"/>
</dbReference>
<evidence type="ECO:0000313" key="1">
    <source>
        <dbReference type="EMBL" id="GEC77087.1"/>
    </source>
</evidence>
<dbReference type="Proteomes" id="UP000317410">
    <property type="component" value="Unassembled WGS sequence"/>
</dbReference>
<accession>A0A4Y4BE68</accession>